<dbReference type="InterPro" id="IPR011042">
    <property type="entry name" value="6-blade_b-propeller_TolB-like"/>
</dbReference>
<dbReference type="PROSITE" id="PS51257">
    <property type="entry name" value="PROKAR_LIPOPROTEIN"/>
    <property type="match status" value="1"/>
</dbReference>
<sequence length="697" mass="72513">MGRSSVRLLLAATALAGSFGLVSCATAQTPAEAAAPATVQVTASVDTMPTARGEAGKAVIVVNPANPAASRIVATAGLGGLEVYDLEGRRQGAVPAGEAGSLDVRHGFILNGRPTALLAASDTTDNSLRFFAMSDGVLSEVGARAAPLGFAVEGVCFFRNAADGGLYVVAVGDGGEFDQRMVFVDADGRVDSRQSRRLGLPSPAEHCVGDDVTGQIFVSEQAVGLWRFNGDPETDATPVLIDAPRLGRVTEELGGVALFDGGEGARYLIVSDASSGRLFAYDRGNDDAWIGAVSLAGKDGVAVGEPGGLFALNAALGSGLPGGALIATDEDAEGGANYKVVSGAALTTGFGVPVGTAQDPARVVASPVVAVTPLYETTPVLSAGDAADDPAIWANPNDPAASLIVATDKKSGLYLYDMQGRVLQHLPDGKMNNVDLRTGFMLGGQPIVLVTASDRTHKAVAIYRLDTEARQLVNISDGVQAAEQADPYGQCMYRSATTGKTYVFINDSNGEMRQWELIDAGNGRVRAQRVRDFAFNSQAEGCVADDAAGILFADEEDIGIWRIGAEPDAGSVMTSVDTVEANPAIKDDLEGIGLYDLAGGRGYLIVSSQGNNTYAVYRREGTQEYLGSFAVVADPQRGIDGISETDGLEVSSANLGPGFEHGALIAQDGRNVLPGELQNYKYVPWQRIAEALNLEMR</sequence>
<dbReference type="Pfam" id="PF02333">
    <property type="entry name" value="Phytase"/>
    <property type="match status" value="2"/>
</dbReference>
<feature type="domain" description="BPP" evidence="2">
    <location>
        <begin position="361"/>
        <end position="692"/>
    </location>
</feature>
<proteinExistence type="predicted"/>
<feature type="signal peptide" evidence="1">
    <location>
        <begin position="1"/>
        <end position="27"/>
    </location>
</feature>
<name>A0A7W6JBD3_9CAUL</name>
<dbReference type="Proteomes" id="UP000529946">
    <property type="component" value="Unassembled WGS sequence"/>
</dbReference>
<gene>
    <name evidence="3" type="ORF">GGR12_000825</name>
</gene>
<keyword evidence="3" id="KW-0378">Hydrolase</keyword>
<feature type="chain" id="PRO_5031121789" evidence="1">
    <location>
        <begin position="28"/>
        <end position="697"/>
    </location>
</feature>
<keyword evidence="4" id="KW-1185">Reference proteome</keyword>
<protein>
    <submittedName>
        <fullName evidence="3">3-phytase</fullName>
        <ecNumber evidence="3">3.1.3.8</ecNumber>
    </submittedName>
</protein>
<dbReference type="Gene3D" id="2.120.10.30">
    <property type="entry name" value="TolB, C-terminal domain"/>
    <property type="match status" value="2"/>
</dbReference>
<organism evidence="3 4">
    <name type="scientific">Brevundimonas lenta</name>
    <dbReference type="NCBI Taxonomy" id="424796"/>
    <lineage>
        <taxon>Bacteria</taxon>
        <taxon>Pseudomonadati</taxon>
        <taxon>Pseudomonadota</taxon>
        <taxon>Alphaproteobacteria</taxon>
        <taxon>Caulobacterales</taxon>
        <taxon>Caulobacteraceae</taxon>
        <taxon>Brevundimonas</taxon>
    </lineage>
</organism>
<dbReference type="EC" id="3.1.3.8" evidence="3"/>
<evidence type="ECO:0000313" key="4">
    <source>
        <dbReference type="Proteomes" id="UP000529946"/>
    </source>
</evidence>
<dbReference type="EMBL" id="JACIDM010000001">
    <property type="protein sequence ID" value="MBB4081986.1"/>
    <property type="molecule type" value="Genomic_DNA"/>
</dbReference>
<dbReference type="GO" id="GO:0016158">
    <property type="term" value="F:inositol hexakisphosphate 3-phosphatase activity"/>
    <property type="evidence" value="ECO:0007669"/>
    <property type="project" value="UniProtKB-EC"/>
</dbReference>
<dbReference type="PROSITE" id="PS51662">
    <property type="entry name" value="BP_PHYTASE"/>
    <property type="match status" value="2"/>
</dbReference>
<dbReference type="InterPro" id="IPR003431">
    <property type="entry name" value="B-propeller_Phytase"/>
</dbReference>
<keyword evidence="1" id="KW-0732">Signal</keyword>
<dbReference type="AlphaFoldDB" id="A0A7W6JBD3"/>
<accession>A0A7W6JBD3</accession>
<evidence type="ECO:0000259" key="2">
    <source>
        <dbReference type="PROSITE" id="PS51662"/>
    </source>
</evidence>
<dbReference type="RefSeq" id="WP_183203120.1">
    <property type="nucleotide sequence ID" value="NZ_BAAAER010000004.1"/>
</dbReference>
<evidence type="ECO:0000313" key="3">
    <source>
        <dbReference type="EMBL" id="MBB4081986.1"/>
    </source>
</evidence>
<comment type="caution">
    <text evidence="3">The sequence shown here is derived from an EMBL/GenBank/DDBJ whole genome shotgun (WGS) entry which is preliminary data.</text>
</comment>
<dbReference type="SUPFAM" id="SSF50956">
    <property type="entry name" value="Thermostable phytase (3-phytase)"/>
    <property type="match status" value="2"/>
</dbReference>
<evidence type="ECO:0000256" key="1">
    <source>
        <dbReference type="SAM" id="SignalP"/>
    </source>
</evidence>
<reference evidence="3 4" key="1">
    <citation type="submission" date="2020-08" db="EMBL/GenBank/DDBJ databases">
        <title>Genomic Encyclopedia of Type Strains, Phase IV (KMG-IV): sequencing the most valuable type-strain genomes for metagenomic binning, comparative biology and taxonomic classification.</title>
        <authorList>
            <person name="Goeker M."/>
        </authorList>
    </citation>
    <scope>NUCLEOTIDE SEQUENCE [LARGE SCALE GENOMIC DNA]</scope>
    <source>
        <strain evidence="3 4">DSM 23960</strain>
    </source>
</reference>
<feature type="domain" description="BPP" evidence="2">
    <location>
        <begin position="31"/>
        <end position="350"/>
    </location>
</feature>